<proteinExistence type="predicted"/>
<keyword evidence="4" id="KW-1185">Reference proteome</keyword>
<protein>
    <recommendedName>
        <fullName evidence="2">DUF5727 domain-containing protein</fullName>
    </recommendedName>
</protein>
<feature type="signal peptide" evidence="1">
    <location>
        <begin position="1"/>
        <end position="19"/>
    </location>
</feature>
<sequence length="289" mass="32409">MISLTSIICVLLSIGTISAQEMWGSRIITKPSGSVTDLKFAYETGNVFGVFDEVEFNSLTIKDNDKCQVGDKVIGEPCSIAENTATISFDNVEKYKAFTIGKSMLNNIPLLAAFMIPDCKFEETLKGKVDLKTSAPLTRFAKGRKEVDLDFGVRPGDTDIEAELYHNGELVCTWVGKTLKENKLQSCKDLEPSADNKLLVTRVTIQREGQVAKDNYLWFIPNSFVTVSVDWENEGVAPEVAECEKSGGNESTHFAYFYHLEDEIFYFRHQYSYAFLNLKARAICNLIIK</sequence>
<dbReference type="InterPro" id="IPR043785">
    <property type="entry name" value="DUF5727"/>
</dbReference>
<evidence type="ECO:0000313" key="3">
    <source>
        <dbReference type="EMBL" id="VUZ44480.1"/>
    </source>
</evidence>
<dbReference type="AlphaFoldDB" id="A0A564YB59"/>
<dbReference type="Proteomes" id="UP000321570">
    <property type="component" value="Unassembled WGS sequence"/>
</dbReference>
<dbReference type="Pfam" id="PF18997">
    <property type="entry name" value="DUF5727"/>
    <property type="match status" value="1"/>
</dbReference>
<accession>A0A564YB59</accession>
<feature type="chain" id="PRO_5021971560" description="DUF5727 domain-containing protein" evidence="1">
    <location>
        <begin position="20"/>
        <end position="289"/>
    </location>
</feature>
<evidence type="ECO:0000313" key="4">
    <source>
        <dbReference type="Proteomes" id="UP000321570"/>
    </source>
</evidence>
<evidence type="ECO:0000256" key="1">
    <source>
        <dbReference type="SAM" id="SignalP"/>
    </source>
</evidence>
<feature type="domain" description="DUF5727" evidence="2">
    <location>
        <begin position="60"/>
        <end position="246"/>
    </location>
</feature>
<organism evidence="3 4">
    <name type="scientific">Hymenolepis diminuta</name>
    <name type="common">Rat tapeworm</name>
    <dbReference type="NCBI Taxonomy" id="6216"/>
    <lineage>
        <taxon>Eukaryota</taxon>
        <taxon>Metazoa</taxon>
        <taxon>Spiralia</taxon>
        <taxon>Lophotrochozoa</taxon>
        <taxon>Platyhelminthes</taxon>
        <taxon>Cestoda</taxon>
        <taxon>Eucestoda</taxon>
        <taxon>Cyclophyllidea</taxon>
        <taxon>Hymenolepididae</taxon>
        <taxon>Hymenolepis</taxon>
    </lineage>
</organism>
<name>A0A564YB59_HYMDI</name>
<gene>
    <name evidence="3" type="ORF">WMSIL1_LOCUS4480</name>
</gene>
<reference evidence="3 4" key="1">
    <citation type="submission" date="2019-07" db="EMBL/GenBank/DDBJ databases">
        <authorList>
            <person name="Jastrzebski P J."/>
            <person name="Paukszto L."/>
            <person name="Jastrzebski P J."/>
        </authorList>
    </citation>
    <scope>NUCLEOTIDE SEQUENCE [LARGE SCALE GENOMIC DNA]</scope>
    <source>
        <strain evidence="3 4">WMS-il1</strain>
    </source>
</reference>
<dbReference type="EMBL" id="CABIJS010000123">
    <property type="protein sequence ID" value="VUZ44480.1"/>
    <property type="molecule type" value="Genomic_DNA"/>
</dbReference>
<evidence type="ECO:0000259" key="2">
    <source>
        <dbReference type="Pfam" id="PF18997"/>
    </source>
</evidence>
<keyword evidence="1" id="KW-0732">Signal</keyword>